<dbReference type="InterPro" id="IPR011006">
    <property type="entry name" value="CheY-like_superfamily"/>
</dbReference>
<dbReference type="RefSeq" id="WP_073018481.1">
    <property type="nucleotide sequence ID" value="NZ_FQXU01000005.1"/>
</dbReference>
<dbReference type="PROSITE" id="PS50110">
    <property type="entry name" value="RESPONSE_REGULATORY"/>
    <property type="match status" value="1"/>
</dbReference>
<dbReference type="Pfam" id="PF00486">
    <property type="entry name" value="Trans_reg_C"/>
    <property type="match status" value="1"/>
</dbReference>
<feature type="domain" description="Response regulatory" evidence="10">
    <location>
        <begin position="4"/>
        <end position="116"/>
    </location>
</feature>
<dbReference type="Proteomes" id="UP000184241">
    <property type="component" value="Unassembled WGS sequence"/>
</dbReference>
<keyword evidence="6" id="KW-0804">Transcription</keyword>
<dbReference type="InterPro" id="IPR036388">
    <property type="entry name" value="WH-like_DNA-bd_sf"/>
</dbReference>
<reference evidence="12 13" key="1">
    <citation type="submission" date="2016-11" db="EMBL/GenBank/DDBJ databases">
        <authorList>
            <person name="Jaros S."/>
            <person name="Januszkiewicz K."/>
            <person name="Wedrychowicz H."/>
        </authorList>
    </citation>
    <scope>NUCLEOTIDE SEQUENCE [LARGE SCALE GENOMIC DNA]</scope>
    <source>
        <strain evidence="12 13">DSM 6191</strain>
    </source>
</reference>
<dbReference type="InterPro" id="IPR001789">
    <property type="entry name" value="Sig_transdc_resp-reg_receiver"/>
</dbReference>
<dbReference type="PANTHER" id="PTHR48111:SF2">
    <property type="entry name" value="RESPONSE REGULATOR SAER"/>
    <property type="match status" value="1"/>
</dbReference>
<organism evidence="12 13">
    <name type="scientific">Clostridium intestinale DSM 6191</name>
    <dbReference type="NCBI Taxonomy" id="1121320"/>
    <lineage>
        <taxon>Bacteria</taxon>
        <taxon>Bacillati</taxon>
        <taxon>Bacillota</taxon>
        <taxon>Clostridia</taxon>
        <taxon>Eubacteriales</taxon>
        <taxon>Clostridiaceae</taxon>
        <taxon>Clostridium</taxon>
    </lineage>
</organism>
<dbReference type="Gene3D" id="1.10.10.10">
    <property type="entry name" value="Winged helix-like DNA-binding domain superfamily/Winged helix DNA-binding domain"/>
    <property type="match status" value="1"/>
</dbReference>
<dbReference type="EMBL" id="FQXU01000005">
    <property type="protein sequence ID" value="SHI03054.1"/>
    <property type="molecule type" value="Genomic_DNA"/>
</dbReference>
<dbReference type="AlphaFoldDB" id="A0A1M5XU33"/>
<dbReference type="Gene3D" id="6.10.250.690">
    <property type="match status" value="1"/>
</dbReference>
<evidence type="ECO:0000256" key="7">
    <source>
        <dbReference type="ARBA" id="ARBA00024867"/>
    </source>
</evidence>
<evidence type="ECO:0000259" key="10">
    <source>
        <dbReference type="PROSITE" id="PS50110"/>
    </source>
</evidence>
<evidence type="ECO:0000256" key="4">
    <source>
        <dbReference type="ARBA" id="ARBA00023015"/>
    </source>
</evidence>
<evidence type="ECO:0000256" key="5">
    <source>
        <dbReference type="ARBA" id="ARBA00023125"/>
    </source>
</evidence>
<feature type="modified residue" description="4-aspartylphosphate" evidence="8">
    <location>
        <position position="52"/>
    </location>
</feature>
<name>A0A1M5XU33_9CLOT</name>
<dbReference type="FunFam" id="1.10.10.10:FF:000018">
    <property type="entry name" value="DNA-binding response regulator ResD"/>
    <property type="match status" value="1"/>
</dbReference>
<keyword evidence="5 9" id="KW-0238">DNA-binding</keyword>
<dbReference type="GO" id="GO:0005829">
    <property type="term" value="C:cytosol"/>
    <property type="evidence" value="ECO:0007669"/>
    <property type="project" value="TreeGrafter"/>
</dbReference>
<protein>
    <recommendedName>
        <fullName evidence="1">Stage 0 sporulation protein A homolog</fullName>
    </recommendedName>
</protein>
<dbReference type="GO" id="GO:0006355">
    <property type="term" value="P:regulation of DNA-templated transcription"/>
    <property type="evidence" value="ECO:0007669"/>
    <property type="project" value="InterPro"/>
</dbReference>
<keyword evidence="3" id="KW-0902">Two-component regulatory system</keyword>
<sequence>MHGRILICDDEKEIVDFIEDALADDGYEVITAYDGDMAVSMINKQPDLILLDIMMPGKDGYEVCNKIRDKVNCPIIFLSAKQDEMDKLKALALGGDDYITKPFSIRELKARVSAHIRRDRRNYQGERRNIIYFGSLSIDISSRELYYDNEKTEVRFTKKEFDIIELLCLHPMQVFSKEQIYEKIWGYDAEGDSSSVAEHVKNIRNKLLVINENLDYISTVWGVGYKWEKNK</sequence>
<dbReference type="GO" id="GO:0000156">
    <property type="term" value="F:phosphorelay response regulator activity"/>
    <property type="evidence" value="ECO:0007669"/>
    <property type="project" value="TreeGrafter"/>
</dbReference>
<feature type="domain" description="OmpR/PhoB-type" evidence="11">
    <location>
        <begin position="128"/>
        <end position="229"/>
    </location>
</feature>
<proteinExistence type="predicted"/>
<dbReference type="FunFam" id="3.40.50.2300:FF:000001">
    <property type="entry name" value="DNA-binding response regulator PhoB"/>
    <property type="match status" value="1"/>
</dbReference>
<evidence type="ECO:0000256" key="3">
    <source>
        <dbReference type="ARBA" id="ARBA00023012"/>
    </source>
</evidence>
<dbReference type="Pfam" id="PF00072">
    <property type="entry name" value="Response_reg"/>
    <property type="match status" value="1"/>
</dbReference>
<evidence type="ECO:0000256" key="9">
    <source>
        <dbReference type="PROSITE-ProRule" id="PRU01091"/>
    </source>
</evidence>
<dbReference type="SMART" id="SM00448">
    <property type="entry name" value="REC"/>
    <property type="match status" value="1"/>
</dbReference>
<dbReference type="InterPro" id="IPR001867">
    <property type="entry name" value="OmpR/PhoB-type_DNA-bd"/>
</dbReference>
<dbReference type="PROSITE" id="PS51755">
    <property type="entry name" value="OMPR_PHOB"/>
    <property type="match status" value="1"/>
</dbReference>
<dbReference type="CDD" id="cd17574">
    <property type="entry name" value="REC_OmpR"/>
    <property type="match status" value="1"/>
</dbReference>
<dbReference type="InterPro" id="IPR016032">
    <property type="entry name" value="Sig_transdc_resp-reg_C-effctor"/>
</dbReference>
<dbReference type="InterPro" id="IPR039420">
    <property type="entry name" value="WalR-like"/>
</dbReference>
<accession>A0A1M5XU33</accession>
<dbReference type="SMART" id="SM00862">
    <property type="entry name" value="Trans_reg_C"/>
    <property type="match status" value="1"/>
</dbReference>
<gene>
    <name evidence="12" type="ORF">SAMN02745941_01629</name>
</gene>
<evidence type="ECO:0000313" key="12">
    <source>
        <dbReference type="EMBL" id="SHI03054.1"/>
    </source>
</evidence>
<feature type="DNA-binding region" description="OmpR/PhoB-type" evidence="9">
    <location>
        <begin position="128"/>
        <end position="229"/>
    </location>
</feature>
<dbReference type="SUPFAM" id="SSF46894">
    <property type="entry name" value="C-terminal effector domain of the bipartite response regulators"/>
    <property type="match status" value="1"/>
</dbReference>
<dbReference type="GO" id="GO:0000976">
    <property type="term" value="F:transcription cis-regulatory region binding"/>
    <property type="evidence" value="ECO:0007669"/>
    <property type="project" value="TreeGrafter"/>
</dbReference>
<dbReference type="SUPFAM" id="SSF52172">
    <property type="entry name" value="CheY-like"/>
    <property type="match status" value="1"/>
</dbReference>
<dbReference type="CDD" id="cd00383">
    <property type="entry name" value="trans_reg_C"/>
    <property type="match status" value="1"/>
</dbReference>
<keyword evidence="2 8" id="KW-0597">Phosphoprotein</keyword>
<dbReference type="Gene3D" id="3.40.50.2300">
    <property type="match status" value="1"/>
</dbReference>
<evidence type="ECO:0000259" key="11">
    <source>
        <dbReference type="PROSITE" id="PS51755"/>
    </source>
</evidence>
<evidence type="ECO:0000256" key="2">
    <source>
        <dbReference type="ARBA" id="ARBA00022553"/>
    </source>
</evidence>
<dbReference type="GO" id="GO:0032993">
    <property type="term" value="C:protein-DNA complex"/>
    <property type="evidence" value="ECO:0007669"/>
    <property type="project" value="TreeGrafter"/>
</dbReference>
<evidence type="ECO:0000256" key="1">
    <source>
        <dbReference type="ARBA" id="ARBA00018672"/>
    </source>
</evidence>
<comment type="function">
    <text evidence="7">May play the central regulatory role in sporulation. It may be an element of the effector pathway responsible for the activation of sporulation genes in response to nutritional stress. Spo0A may act in concert with spo0H (a sigma factor) to control the expression of some genes that are critical to the sporulation process.</text>
</comment>
<keyword evidence="4" id="KW-0805">Transcription regulation</keyword>
<evidence type="ECO:0000256" key="6">
    <source>
        <dbReference type="ARBA" id="ARBA00023163"/>
    </source>
</evidence>
<dbReference type="PANTHER" id="PTHR48111">
    <property type="entry name" value="REGULATOR OF RPOS"/>
    <property type="match status" value="1"/>
</dbReference>
<evidence type="ECO:0000313" key="13">
    <source>
        <dbReference type="Proteomes" id="UP000184241"/>
    </source>
</evidence>
<evidence type="ECO:0000256" key="8">
    <source>
        <dbReference type="PROSITE-ProRule" id="PRU00169"/>
    </source>
</evidence>